<keyword evidence="1" id="KW-1015">Disulfide bond</keyword>
<feature type="compositionally biased region" description="Low complexity" evidence="3">
    <location>
        <begin position="260"/>
        <end position="269"/>
    </location>
</feature>
<dbReference type="GeneTree" id="ENSGT00390000004581"/>
<gene>
    <name evidence="5" type="primary">LDLRAD2</name>
</gene>
<reference evidence="5" key="1">
    <citation type="submission" date="2023-09" db="UniProtKB">
        <authorList>
            <consortium name="Ensembl"/>
        </authorList>
    </citation>
    <scope>IDENTIFICATION</scope>
</reference>
<dbReference type="InterPro" id="IPR042333">
    <property type="entry name" value="LRAD2/Mig-13-like"/>
</dbReference>
<keyword evidence="4" id="KW-0732">Signal</keyword>
<dbReference type="CDD" id="cd00041">
    <property type="entry name" value="CUB"/>
    <property type="match status" value="1"/>
</dbReference>
<dbReference type="InterPro" id="IPR036055">
    <property type="entry name" value="LDL_receptor-like_sf"/>
</dbReference>
<dbReference type="Ensembl" id="ENSBMST00010004816.1">
    <property type="protein sequence ID" value="ENSBMSP00010004380.1"/>
    <property type="gene ID" value="ENSBMSG00010003226.1"/>
</dbReference>
<evidence type="ECO:0000256" key="3">
    <source>
        <dbReference type="SAM" id="MobiDB-lite"/>
    </source>
</evidence>
<dbReference type="PANTHER" id="PTHR24652:SF67">
    <property type="entry name" value="LOW-DENSITY LIPOPROTEIN RECEPTOR CLASS A DOMAIN-CONTAINING PROTEIN 2"/>
    <property type="match status" value="1"/>
</dbReference>
<feature type="chain" id="PRO_5034876020" evidence="4">
    <location>
        <begin position="25"/>
        <end position="269"/>
    </location>
</feature>
<comment type="caution">
    <text evidence="2">Lacks conserved residue(s) required for the propagation of feature annotation.</text>
</comment>
<protein>
    <submittedName>
        <fullName evidence="5">Low density lipoprotein receptor class A domain containing 2</fullName>
    </submittedName>
</protein>
<accession>A0A8C0CGN8</accession>
<feature type="region of interest" description="Disordered" evidence="3">
    <location>
        <begin position="208"/>
        <end position="269"/>
    </location>
</feature>
<evidence type="ECO:0000313" key="5">
    <source>
        <dbReference type="Ensembl" id="ENSBMSP00010004380.1"/>
    </source>
</evidence>
<organism evidence="5">
    <name type="scientific">Balaenoptera musculus</name>
    <name type="common">Blue whale</name>
    <dbReference type="NCBI Taxonomy" id="9771"/>
    <lineage>
        <taxon>Eukaryota</taxon>
        <taxon>Metazoa</taxon>
        <taxon>Chordata</taxon>
        <taxon>Craniata</taxon>
        <taxon>Vertebrata</taxon>
        <taxon>Euteleostomi</taxon>
        <taxon>Mammalia</taxon>
        <taxon>Eutheria</taxon>
        <taxon>Laurasiatheria</taxon>
        <taxon>Artiodactyla</taxon>
        <taxon>Whippomorpha</taxon>
        <taxon>Cetacea</taxon>
        <taxon>Mysticeti</taxon>
        <taxon>Balaenopteridae</taxon>
        <taxon>Balaenoptera</taxon>
    </lineage>
</organism>
<evidence type="ECO:0000256" key="1">
    <source>
        <dbReference type="ARBA" id="ARBA00023157"/>
    </source>
</evidence>
<proteinExistence type="predicted"/>
<dbReference type="CDD" id="cd00112">
    <property type="entry name" value="LDLa"/>
    <property type="match status" value="1"/>
</dbReference>
<dbReference type="PROSITE" id="PS50068">
    <property type="entry name" value="LDLRA_2"/>
    <property type="match status" value="1"/>
</dbReference>
<dbReference type="SUPFAM" id="SSF57424">
    <property type="entry name" value="LDL receptor-like module"/>
    <property type="match status" value="1"/>
</dbReference>
<dbReference type="PANTHER" id="PTHR24652">
    <property type="entry name" value="LOW-DENSITY LIPOPROTEIN RECEPTOR CLASS A DOMAIN-CONTAINING PROTEIN 2"/>
    <property type="match status" value="1"/>
</dbReference>
<sequence>TEACPLQLPQRLLLLGATSLTASALHTADLVDLCGRTWQGDGLLLRSHSASRRFYFVAPDTDCRLWMLAAAPGDRIRFQFRFFLVYSLTPAAPNASSPAPEDPCAPGSYLQFYEGPPGAPRPLGARLCGLTISGPVASSGDFLGLRLVTRGRQPRVDFVGEVSSFRLGSCCAYFRCQNSRCIPPSLVCDPWGMDNCGYGSDQASWPAANCRGPSPVPSQEGSMDDGTSRPLTLPPARGSPGPLGTAAERSPPARRDPARQDAAPEGTES</sequence>
<dbReference type="SUPFAM" id="SSF49854">
    <property type="entry name" value="Spermadhesin, CUB domain"/>
    <property type="match status" value="1"/>
</dbReference>
<dbReference type="InterPro" id="IPR000859">
    <property type="entry name" value="CUB_dom"/>
</dbReference>
<dbReference type="SMART" id="SM00192">
    <property type="entry name" value="LDLa"/>
    <property type="match status" value="1"/>
</dbReference>
<dbReference type="Gene3D" id="2.60.120.290">
    <property type="entry name" value="Spermadhesin, CUB domain"/>
    <property type="match status" value="1"/>
</dbReference>
<evidence type="ECO:0000256" key="2">
    <source>
        <dbReference type="PROSITE-ProRule" id="PRU00124"/>
    </source>
</evidence>
<dbReference type="OMA" id="GAYFRCR"/>
<feature type="signal peptide" evidence="4">
    <location>
        <begin position="1"/>
        <end position="24"/>
    </location>
</feature>
<name>A0A8C0CGN8_BALMU</name>
<dbReference type="Gene3D" id="4.10.400.10">
    <property type="entry name" value="Low-density Lipoprotein Receptor"/>
    <property type="match status" value="1"/>
</dbReference>
<dbReference type="AlphaFoldDB" id="A0A8C0CGN8"/>
<evidence type="ECO:0000256" key="4">
    <source>
        <dbReference type="SAM" id="SignalP"/>
    </source>
</evidence>
<dbReference type="InterPro" id="IPR002172">
    <property type="entry name" value="LDrepeatLR_classA_rpt"/>
</dbReference>
<dbReference type="InterPro" id="IPR035914">
    <property type="entry name" value="Sperma_CUB_dom_sf"/>
</dbReference>